<sequence>MELKNIPQTLNKQFSIDKTNGATAQATRCWSSADSPLPCYTNRRPYRSVAFGTWKVGNASQLTCRLPRNKQLTHTK</sequence>
<name>A0A0N5AB36_9BILA</name>
<organism evidence="1 2">
    <name type="scientific">Syphacia muris</name>
    <dbReference type="NCBI Taxonomy" id="451379"/>
    <lineage>
        <taxon>Eukaryota</taxon>
        <taxon>Metazoa</taxon>
        <taxon>Ecdysozoa</taxon>
        <taxon>Nematoda</taxon>
        <taxon>Chromadorea</taxon>
        <taxon>Rhabditida</taxon>
        <taxon>Spirurina</taxon>
        <taxon>Oxyuridomorpha</taxon>
        <taxon>Oxyuroidea</taxon>
        <taxon>Oxyuridae</taxon>
        <taxon>Syphacia</taxon>
    </lineage>
</organism>
<dbReference type="WBParaSite" id="SMUV_0000136201-mRNA-1">
    <property type="protein sequence ID" value="SMUV_0000136201-mRNA-1"/>
    <property type="gene ID" value="SMUV_0000136201"/>
</dbReference>
<evidence type="ECO:0000313" key="2">
    <source>
        <dbReference type="WBParaSite" id="SMUV_0000136201-mRNA-1"/>
    </source>
</evidence>
<protein>
    <submittedName>
        <fullName evidence="2">Uncharacterized protein</fullName>
    </submittedName>
</protein>
<keyword evidence="1" id="KW-1185">Reference proteome</keyword>
<dbReference type="AlphaFoldDB" id="A0A0N5AB36"/>
<proteinExistence type="predicted"/>
<dbReference type="Proteomes" id="UP000046393">
    <property type="component" value="Unplaced"/>
</dbReference>
<evidence type="ECO:0000313" key="1">
    <source>
        <dbReference type="Proteomes" id="UP000046393"/>
    </source>
</evidence>
<accession>A0A0N5AB36</accession>
<reference evidence="2" key="1">
    <citation type="submission" date="2017-02" db="UniProtKB">
        <authorList>
            <consortium name="WormBaseParasite"/>
        </authorList>
    </citation>
    <scope>IDENTIFICATION</scope>
</reference>